<evidence type="ECO:0000313" key="1">
    <source>
        <dbReference type="EMBL" id="KAJ9085713.1"/>
    </source>
</evidence>
<dbReference type="EMBL" id="QTSX02000748">
    <property type="protein sequence ID" value="KAJ9085713.1"/>
    <property type="molecule type" value="Genomic_DNA"/>
</dbReference>
<sequence length="94" mass="10117">MELPVTPKPMPASSPNLPTKHYGMLFGIVSPLVVGIARKKPSPSTPENNRPAAQDLIPDTTAGWVQGWILNSGCYIKAEGRLRSGTGSGKLYWL</sequence>
<accession>A0ACC2UFR7</accession>
<evidence type="ECO:0000313" key="2">
    <source>
        <dbReference type="Proteomes" id="UP001165960"/>
    </source>
</evidence>
<comment type="caution">
    <text evidence="1">The sequence shown here is derived from an EMBL/GenBank/DDBJ whole genome shotgun (WGS) entry which is preliminary data.</text>
</comment>
<name>A0ACC2UFR7_9FUNG</name>
<protein>
    <submittedName>
        <fullName evidence="1">Uncharacterized protein</fullName>
    </submittedName>
</protein>
<dbReference type="Proteomes" id="UP001165960">
    <property type="component" value="Unassembled WGS sequence"/>
</dbReference>
<organism evidence="1 2">
    <name type="scientific">Entomophthora muscae</name>
    <dbReference type="NCBI Taxonomy" id="34485"/>
    <lineage>
        <taxon>Eukaryota</taxon>
        <taxon>Fungi</taxon>
        <taxon>Fungi incertae sedis</taxon>
        <taxon>Zoopagomycota</taxon>
        <taxon>Entomophthoromycotina</taxon>
        <taxon>Entomophthoromycetes</taxon>
        <taxon>Entomophthorales</taxon>
        <taxon>Entomophthoraceae</taxon>
        <taxon>Entomophthora</taxon>
    </lineage>
</organism>
<keyword evidence="2" id="KW-1185">Reference proteome</keyword>
<reference evidence="1" key="1">
    <citation type="submission" date="2022-04" db="EMBL/GenBank/DDBJ databases">
        <title>Genome of the entomopathogenic fungus Entomophthora muscae.</title>
        <authorList>
            <person name="Elya C."/>
            <person name="Lovett B.R."/>
            <person name="Lee E."/>
            <person name="Macias A.M."/>
            <person name="Hajek A.E."/>
            <person name="De Bivort B.L."/>
            <person name="Kasson M.T."/>
            <person name="De Fine Licht H.H."/>
            <person name="Stajich J.E."/>
        </authorList>
    </citation>
    <scope>NUCLEOTIDE SEQUENCE</scope>
    <source>
        <strain evidence="1">Berkeley</strain>
    </source>
</reference>
<gene>
    <name evidence="1" type="ORF">DSO57_1011182</name>
</gene>
<proteinExistence type="predicted"/>